<sequence length="120" mass="14003">MAQIKTIYIGGYWSDNIEITVARPRAGDTHHWYWDLSKGDKLPDKTRAWIRQQIDSHEWTVEEGLKADYYEGYYEVFTFTQVEPGQGQEKAKHMADYFLMTTTEQEALEEQAYAEGLAQS</sequence>
<name>A0A0F9EQR7_9ZZZZ</name>
<dbReference type="AlphaFoldDB" id="A0A0F9EQR7"/>
<gene>
    <name evidence="1" type="ORF">LCGC14_2337540</name>
</gene>
<evidence type="ECO:0000313" key="1">
    <source>
        <dbReference type="EMBL" id="KKL47240.1"/>
    </source>
</evidence>
<reference evidence="1" key="1">
    <citation type="journal article" date="2015" name="Nature">
        <title>Complex archaea that bridge the gap between prokaryotes and eukaryotes.</title>
        <authorList>
            <person name="Spang A."/>
            <person name="Saw J.H."/>
            <person name="Jorgensen S.L."/>
            <person name="Zaremba-Niedzwiedzka K."/>
            <person name="Martijn J."/>
            <person name="Lind A.E."/>
            <person name="van Eijk R."/>
            <person name="Schleper C."/>
            <person name="Guy L."/>
            <person name="Ettema T.J."/>
        </authorList>
    </citation>
    <scope>NUCLEOTIDE SEQUENCE</scope>
</reference>
<proteinExistence type="predicted"/>
<dbReference type="EMBL" id="LAZR01033736">
    <property type="protein sequence ID" value="KKL47240.1"/>
    <property type="molecule type" value="Genomic_DNA"/>
</dbReference>
<organism evidence="1">
    <name type="scientific">marine sediment metagenome</name>
    <dbReference type="NCBI Taxonomy" id="412755"/>
    <lineage>
        <taxon>unclassified sequences</taxon>
        <taxon>metagenomes</taxon>
        <taxon>ecological metagenomes</taxon>
    </lineage>
</organism>
<accession>A0A0F9EQR7</accession>
<comment type="caution">
    <text evidence="1">The sequence shown here is derived from an EMBL/GenBank/DDBJ whole genome shotgun (WGS) entry which is preliminary data.</text>
</comment>
<protein>
    <submittedName>
        <fullName evidence="1">Uncharacterized protein</fullName>
    </submittedName>
</protein>